<keyword evidence="4" id="KW-1185">Reference proteome</keyword>
<protein>
    <submittedName>
        <fullName evidence="3">Photosystem I assembly protein Ycf3</fullName>
    </submittedName>
</protein>
<organism evidence="3 5">
    <name type="scientific">Capnocytophaga haemolytica</name>
    <dbReference type="NCBI Taxonomy" id="45243"/>
    <lineage>
        <taxon>Bacteria</taxon>
        <taxon>Pseudomonadati</taxon>
        <taxon>Bacteroidota</taxon>
        <taxon>Flavobacteriia</taxon>
        <taxon>Flavobacteriales</taxon>
        <taxon>Flavobacteriaceae</taxon>
        <taxon>Capnocytophaga</taxon>
    </lineage>
</organism>
<dbReference type="EMBL" id="CP014227">
    <property type="protein sequence ID" value="AMD85354.1"/>
    <property type="molecule type" value="Genomic_DNA"/>
</dbReference>
<dbReference type="RefSeq" id="WP_066429810.1">
    <property type="nucleotide sequence ID" value="NZ_CP014227.1"/>
</dbReference>
<dbReference type="SMART" id="SM00028">
    <property type="entry name" value="TPR"/>
    <property type="match status" value="5"/>
</dbReference>
<dbReference type="Pfam" id="PF00515">
    <property type="entry name" value="TPR_1"/>
    <property type="match status" value="1"/>
</dbReference>
<dbReference type="KEGG" id="chg:AXF12_07430"/>
<dbReference type="InterPro" id="IPR011990">
    <property type="entry name" value="TPR-like_helical_dom_sf"/>
</dbReference>
<dbReference type="SUPFAM" id="SSF48452">
    <property type="entry name" value="TPR-like"/>
    <property type="match status" value="2"/>
</dbReference>
<dbReference type="Pfam" id="PF13432">
    <property type="entry name" value="TPR_16"/>
    <property type="match status" value="1"/>
</dbReference>
<dbReference type="PROSITE" id="PS50005">
    <property type="entry name" value="TPR"/>
    <property type="match status" value="2"/>
</dbReference>
<sequence>MKKPLLIASALLISAVAFGQKKELKEIEKQIKRGELAEAQSGLNALKGNIDGTEFAPQFYFLEGSVNVEQAKKNTNVLSSLQAATTAFAKVKQLEGGKGKYASQIQALSNEAVNLAMKQAQQTYERKDLKNAAVAFEQVYRLSPRDTVFLYNAAVVAVENKDYNTALKHYKELKDLGYDGAEVQYIATNKQTNKEESFPDKNQRDIMVKGGTHIKPRQEKTPSRRADIIKNIAFIYVEQGKSDDALKAFAEARKAYPKDANLILAEANIYLQLDKKDEFKQRMQEAAQLDPNNADLHYNIGVINMQQGNIAEARKGFEQALKIKPKYPEAALNLSTTYINEGNGLIEEMNKLGNSAADIKKFNELKAQKETLFKKGAEVLENYTKANGNDNSILEQLKNIYGALGDSANFQRLKKLLGQ</sequence>
<dbReference type="Gene3D" id="1.25.40.10">
    <property type="entry name" value="Tetratricopeptide repeat domain"/>
    <property type="match status" value="2"/>
</dbReference>
<proteinExistence type="predicted"/>
<feature type="repeat" description="TPR" evidence="1">
    <location>
        <begin position="226"/>
        <end position="259"/>
    </location>
</feature>
<gene>
    <name evidence="2" type="ORF">AXF12_07430</name>
    <name evidence="3" type="ORF">SAMEA44541418_00213</name>
</gene>
<evidence type="ECO:0000313" key="4">
    <source>
        <dbReference type="Proteomes" id="UP000065822"/>
    </source>
</evidence>
<dbReference type="EMBL" id="LT906449">
    <property type="protein sequence ID" value="SNV02681.1"/>
    <property type="molecule type" value="Genomic_DNA"/>
</dbReference>
<feature type="repeat" description="TPR" evidence="1">
    <location>
        <begin position="294"/>
        <end position="327"/>
    </location>
</feature>
<name>A0AAX2GYT4_9FLAO</name>
<reference evidence="2 4" key="1">
    <citation type="submission" date="2016-02" db="EMBL/GenBank/DDBJ databases">
        <authorList>
            <person name="Holder M.E."/>
            <person name="Ajami N.J."/>
            <person name="Petrosino J.F."/>
        </authorList>
    </citation>
    <scope>NUCLEOTIDE SEQUENCE [LARGE SCALE GENOMIC DNA]</scope>
    <source>
        <strain evidence="2 4">CCUG 32990</strain>
    </source>
</reference>
<evidence type="ECO:0000313" key="2">
    <source>
        <dbReference type="EMBL" id="AMD85354.1"/>
    </source>
</evidence>
<dbReference type="AlphaFoldDB" id="A0AAX2GYT4"/>
<evidence type="ECO:0000313" key="5">
    <source>
        <dbReference type="Proteomes" id="UP000215539"/>
    </source>
</evidence>
<dbReference type="PANTHER" id="PTHR12558:SF13">
    <property type="entry name" value="CELL DIVISION CYCLE PROTEIN 27 HOMOLOG"/>
    <property type="match status" value="1"/>
</dbReference>
<dbReference type="InterPro" id="IPR019734">
    <property type="entry name" value="TPR_rpt"/>
</dbReference>
<dbReference type="Proteomes" id="UP000215539">
    <property type="component" value="Chromosome 1"/>
</dbReference>
<dbReference type="PANTHER" id="PTHR12558">
    <property type="entry name" value="CELL DIVISION CYCLE 16,23,27"/>
    <property type="match status" value="1"/>
</dbReference>
<accession>A0AAX2GYT4</accession>
<evidence type="ECO:0000256" key="1">
    <source>
        <dbReference type="PROSITE-ProRule" id="PRU00339"/>
    </source>
</evidence>
<keyword evidence="1" id="KW-0802">TPR repeat</keyword>
<evidence type="ECO:0000313" key="3">
    <source>
        <dbReference type="EMBL" id="SNV02681.1"/>
    </source>
</evidence>
<dbReference type="Proteomes" id="UP000065822">
    <property type="component" value="Chromosome"/>
</dbReference>
<reference evidence="3 5" key="2">
    <citation type="submission" date="2017-06" db="EMBL/GenBank/DDBJ databases">
        <authorList>
            <consortium name="Pathogen Informatics"/>
        </authorList>
    </citation>
    <scope>NUCLEOTIDE SEQUENCE [LARGE SCALE GENOMIC DNA]</scope>
    <source>
        <strain evidence="3 5">NCTC12947</strain>
    </source>
</reference>
<dbReference type="PROSITE" id="PS50293">
    <property type="entry name" value="TPR_REGION"/>
    <property type="match status" value="1"/>
</dbReference>